<dbReference type="SUPFAM" id="SSF81665">
    <property type="entry name" value="Calcium ATPase, transmembrane domain M"/>
    <property type="match status" value="1"/>
</dbReference>
<evidence type="ECO:0000256" key="12">
    <source>
        <dbReference type="SAM" id="Phobius"/>
    </source>
</evidence>
<dbReference type="SUPFAM" id="SSF81653">
    <property type="entry name" value="Calcium ATPase, transduction domain A"/>
    <property type="match status" value="1"/>
</dbReference>
<dbReference type="PANTHER" id="PTHR43294">
    <property type="entry name" value="SODIUM/POTASSIUM-TRANSPORTING ATPASE SUBUNIT ALPHA"/>
    <property type="match status" value="1"/>
</dbReference>
<dbReference type="SFLD" id="SFLDF00027">
    <property type="entry name" value="p-type_atpase"/>
    <property type="match status" value="1"/>
</dbReference>
<dbReference type="Gene3D" id="3.40.50.1000">
    <property type="entry name" value="HAD superfamily/HAD-like"/>
    <property type="match status" value="1"/>
</dbReference>
<evidence type="ECO:0000256" key="11">
    <source>
        <dbReference type="ARBA" id="ARBA00023136"/>
    </source>
</evidence>
<feature type="transmembrane region" description="Helical" evidence="12">
    <location>
        <begin position="858"/>
        <end position="877"/>
    </location>
</feature>
<feature type="transmembrane region" description="Helical" evidence="12">
    <location>
        <begin position="783"/>
        <end position="803"/>
    </location>
</feature>
<keyword evidence="8" id="KW-0460">Magnesium</keyword>
<evidence type="ECO:0000256" key="4">
    <source>
        <dbReference type="ARBA" id="ARBA00022553"/>
    </source>
</evidence>
<dbReference type="NCBIfam" id="TIGR01494">
    <property type="entry name" value="ATPase_P-type"/>
    <property type="match status" value="2"/>
</dbReference>
<dbReference type="OrthoDB" id="1521937at2"/>
<dbReference type="SUPFAM" id="SSF56784">
    <property type="entry name" value="HAD-like"/>
    <property type="match status" value="1"/>
</dbReference>
<dbReference type="Pfam" id="PF13246">
    <property type="entry name" value="Cation_ATPase"/>
    <property type="match status" value="1"/>
</dbReference>
<keyword evidence="11 12" id="KW-0472">Membrane</keyword>
<reference evidence="14 15" key="1">
    <citation type="submission" date="2018-08" db="EMBL/GenBank/DDBJ databases">
        <title>Genomic Encyclopedia of Archaeal and Bacterial Type Strains, Phase II (KMG-II): from individual species to whole genera.</title>
        <authorList>
            <person name="Goeker M."/>
        </authorList>
    </citation>
    <scope>NUCLEOTIDE SEQUENCE [LARGE SCALE GENOMIC DNA]</scope>
    <source>
        <strain evidence="14 15">DSM 15986</strain>
    </source>
</reference>
<comment type="subcellular location">
    <subcellularLocation>
        <location evidence="1">Cell membrane</location>
        <topology evidence="1">Multi-pass membrane protein</topology>
    </subcellularLocation>
</comment>
<dbReference type="InterPro" id="IPR036412">
    <property type="entry name" value="HAD-like_sf"/>
</dbReference>
<dbReference type="RefSeq" id="WP_086541898.1">
    <property type="nucleotide sequence ID" value="NZ_MSSW01000033.1"/>
</dbReference>
<feature type="transmembrane region" description="Helical" evidence="12">
    <location>
        <begin position="683"/>
        <end position="704"/>
    </location>
</feature>
<keyword evidence="3" id="KW-1003">Cell membrane</keyword>
<feature type="transmembrane region" description="Helical" evidence="12">
    <location>
        <begin position="710"/>
        <end position="732"/>
    </location>
</feature>
<proteinExistence type="inferred from homology"/>
<feature type="transmembrane region" description="Helical" evidence="12">
    <location>
        <begin position="256"/>
        <end position="273"/>
    </location>
</feature>
<organism evidence="14 15">
    <name type="scientific">Algoriphagus antarcticus</name>
    <dbReference type="NCBI Taxonomy" id="238540"/>
    <lineage>
        <taxon>Bacteria</taxon>
        <taxon>Pseudomonadati</taxon>
        <taxon>Bacteroidota</taxon>
        <taxon>Cytophagia</taxon>
        <taxon>Cytophagales</taxon>
        <taxon>Cyclobacteriaceae</taxon>
        <taxon>Algoriphagus</taxon>
    </lineage>
</organism>
<dbReference type="SUPFAM" id="SSF81660">
    <property type="entry name" value="Metal cation-transporting ATPase, ATP-binding domain N"/>
    <property type="match status" value="1"/>
</dbReference>
<feature type="transmembrane region" description="Helical" evidence="12">
    <location>
        <begin position="824"/>
        <end position="843"/>
    </location>
</feature>
<dbReference type="InterPro" id="IPR059000">
    <property type="entry name" value="ATPase_P-type_domA"/>
</dbReference>
<evidence type="ECO:0000313" key="15">
    <source>
        <dbReference type="Proteomes" id="UP000256405"/>
    </source>
</evidence>
<dbReference type="PRINTS" id="PR00119">
    <property type="entry name" value="CATATPASE"/>
</dbReference>
<evidence type="ECO:0000256" key="8">
    <source>
        <dbReference type="ARBA" id="ARBA00022842"/>
    </source>
</evidence>
<name>A0A3E0D761_9BACT</name>
<dbReference type="InterPro" id="IPR023298">
    <property type="entry name" value="ATPase_P-typ_TM_dom_sf"/>
</dbReference>
<dbReference type="Proteomes" id="UP000256405">
    <property type="component" value="Unassembled WGS sequence"/>
</dbReference>
<dbReference type="Pfam" id="PF00689">
    <property type="entry name" value="Cation_ATPase_C"/>
    <property type="match status" value="1"/>
</dbReference>
<dbReference type="GO" id="GO:0005886">
    <property type="term" value="C:plasma membrane"/>
    <property type="evidence" value="ECO:0007669"/>
    <property type="project" value="UniProtKB-SubCell"/>
</dbReference>
<dbReference type="InterPro" id="IPR050510">
    <property type="entry name" value="Cation_transp_ATPase_P-type"/>
</dbReference>
<dbReference type="Pfam" id="PF00122">
    <property type="entry name" value="E1-E2_ATPase"/>
    <property type="match status" value="1"/>
</dbReference>
<dbReference type="FunFam" id="2.70.150.10:FF:000160">
    <property type="entry name" value="Sarcoplasmic/endoplasmic reticulum calcium ATPase 1"/>
    <property type="match status" value="1"/>
</dbReference>
<gene>
    <name evidence="14" type="ORF">C8N25_13516</name>
</gene>
<dbReference type="SFLD" id="SFLDG00002">
    <property type="entry name" value="C1.7:_P-type_atpase_like"/>
    <property type="match status" value="1"/>
</dbReference>
<dbReference type="Gene3D" id="1.20.1110.10">
    <property type="entry name" value="Calcium-transporting ATPase, transmembrane domain"/>
    <property type="match status" value="1"/>
</dbReference>
<evidence type="ECO:0000256" key="1">
    <source>
        <dbReference type="ARBA" id="ARBA00004651"/>
    </source>
</evidence>
<evidence type="ECO:0000256" key="7">
    <source>
        <dbReference type="ARBA" id="ARBA00022840"/>
    </source>
</evidence>
<dbReference type="GO" id="GO:0016887">
    <property type="term" value="F:ATP hydrolysis activity"/>
    <property type="evidence" value="ECO:0007669"/>
    <property type="project" value="InterPro"/>
</dbReference>
<dbReference type="GO" id="GO:0019829">
    <property type="term" value="F:ATPase-coupled monoatomic cation transmembrane transporter activity"/>
    <property type="evidence" value="ECO:0007669"/>
    <property type="project" value="TreeGrafter"/>
</dbReference>
<evidence type="ECO:0000313" key="14">
    <source>
        <dbReference type="EMBL" id="REG78374.1"/>
    </source>
</evidence>
<dbReference type="InterPro" id="IPR023214">
    <property type="entry name" value="HAD_sf"/>
</dbReference>
<keyword evidence="5 12" id="KW-0812">Transmembrane</keyword>
<dbReference type="GO" id="GO:0005524">
    <property type="term" value="F:ATP binding"/>
    <property type="evidence" value="ECO:0007669"/>
    <property type="project" value="UniProtKB-KW"/>
</dbReference>
<dbReference type="Pfam" id="PF00690">
    <property type="entry name" value="Cation_ATPase_N"/>
    <property type="match status" value="1"/>
</dbReference>
<dbReference type="InterPro" id="IPR018303">
    <property type="entry name" value="ATPase_P-typ_P_site"/>
</dbReference>
<keyword evidence="9" id="KW-1278">Translocase</keyword>
<accession>A0A3E0D761</accession>
<evidence type="ECO:0000256" key="9">
    <source>
        <dbReference type="ARBA" id="ARBA00022967"/>
    </source>
</evidence>
<keyword evidence="6" id="KW-0547">Nucleotide-binding</keyword>
<evidence type="ECO:0000259" key="13">
    <source>
        <dbReference type="SMART" id="SM00831"/>
    </source>
</evidence>
<feature type="transmembrane region" description="Helical" evidence="12">
    <location>
        <begin position="757"/>
        <end position="777"/>
    </location>
</feature>
<dbReference type="Gene3D" id="2.70.150.10">
    <property type="entry name" value="Calcium-transporting ATPase, cytoplasmic transduction domain A"/>
    <property type="match status" value="1"/>
</dbReference>
<dbReference type="GO" id="GO:1902600">
    <property type="term" value="P:proton transmembrane transport"/>
    <property type="evidence" value="ECO:0007669"/>
    <property type="project" value="TreeGrafter"/>
</dbReference>
<dbReference type="Gene3D" id="3.40.1110.10">
    <property type="entry name" value="Calcium-transporting ATPase, cytoplasmic domain N"/>
    <property type="match status" value="1"/>
</dbReference>
<comment type="similarity">
    <text evidence="2">Belongs to the cation transport ATPase (P-type) (TC 3.A.3) family. Type IIA subfamily.</text>
</comment>
<keyword evidence="7" id="KW-0067">ATP-binding</keyword>
<feature type="transmembrane region" description="Helical" evidence="12">
    <location>
        <begin position="285"/>
        <end position="310"/>
    </location>
</feature>
<feature type="domain" description="Cation-transporting P-type ATPase N-terminal" evidence="13">
    <location>
        <begin position="14"/>
        <end position="88"/>
    </location>
</feature>
<evidence type="ECO:0000256" key="5">
    <source>
        <dbReference type="ARBA" id="ARBA00022692"/>
    </source>
</evidence>
<protein>
    <submittedName>
        <fullName evidence="14">Ca2+-transporting ATPase</fullName>
    </submittedName>
</protein>
<dbReference type="PANTHER" id="PTHR43294:SF21">
    <property type="entry name" value="CATION TRANSPORTING ATPASE"/>
    <property type="match status" value="1"/>
</dbReference>
<dbReference type="InterPro" id="IPR004014">
    <property type="entry name" value="ATPase_P-typ_cation-transptr_N"/>
</dbReference>
<evidence type="ECO:0000256" key="2">
    <source>
        <dbReference type="ARBA" id="ARBA00005675"/>
    </source>
</evidence>
<sequence>MAIESINSSYPIEFPHAEDVEKIAQLIHANQESGLTEQEVQKRIKEYGLNSYKAQKQKSIFLVLVDQFKSPIVLLLVVAATLSFLFEHWLEGFSIVGVLFITAALGFFMELQARRSMNALKEMDVSVSKVFRDNTVIEIPSERIVPGDILLVEAGDIVPADGRLFELNQFEADESALTGESLPVTKKLETLEKNSGIADQVNMIFKGTAIVKGNAKAIITGTGLHTELGKITSLVETAEQTSTPLEKKLQGLTKKLMWITSGFALIFIVTGAIQGKDIYLIVETALALAVAAIPEGLPIVATIALTYGMLRMAKKNVLIKRLAAVETLGGINTIFTDKTGTLTENKIEVSNLTIFDETISVEQNKISTDDNKAIIDKLLLISTLCNNAVADDSGNDKKQLGDPIEIALLQFVAANKIDLAEINEQYPRVAEEAFSSETKLMGTLHKTDNGNFVAAKGAVEVLIEKCTAFCKGDTIEKLTEKEKNIFLEKSEEIQAQGTRVLAFAFKEDNSIPTDNFLEDLTFAGFIGFLDPPRMEVVGALQSCRDAGIKVIMITGDHPATALNIAEKIKLSDKENIVINGKELEDNPPENNLFDATVFARVDPKQKLDMVTLYQKRGDIVAMTGDGINDAPALKKADIGIAMGLRGTQVAKETAEIVLKDDSFISIVSAIEQGRAIFQNIKRFLVYLLSCNLSEIFIVFTLGLLNFSFSILPLQILFLNLVTDIFPALALGLGKGNELTMKNPPRNPAEAIVVKKDWINIIVYAFFMALPIMLVSWYCSSYLNYEPAICNNITFFSLALTQLWHVLNLSSRKVSFIKNEVTRNAFVWYALILCIIIMAVFYLVPSLKAIIGLQTLDTTMWLIIVGTSFAPVVLIQLFKRMFKIID</sequence>
<keyword evidence="4" id="KW-0597">Phosphoprotein</keyword>
<keyword evidence="10 12" id="KW-1133">Transmembrane helix</keyword>
<dbReference type="InterPro" id="IPR023299">
    <property type="entry name" value="ATPase_P-typ_cyto_dom_N"/>
</dbReference>
<evidence type="ECO:0000256" key="3">
    <source>
        <dbReference type="ARBA" id="ARBA00022475"/>
    </source>
</evidence>
<dbReference type="InterPro" id="IPR001757">
    <property type="entry name" value="P_typ_ATPase"/>
</dbReference>
<dbReference type="SMART" id="SM00831">
    <property type="entry name" value="Cation_ATPase_N"/>
    <property type="match status" value="1"/>
</dbReference>
<feature type="transmembrane region" description="Helical" evidence="12">
    <location>
        <begin position="60"/>
        <end position="86"/>
    </location>
</feature>
<dbReference type="InterPro" id="IPR044492">
    <property type="entry name" value="P_typ_ATPase_HD_dom"/>
</dbReference>
<dbReference type="PRINTS" id="PR00120">
    <property type="entry name" value="HATPASE"/>
</dbReference>
<dbReference type="EMBL" id="QUNF01000035">
    <property type="protein sequence ID" value="REG78374.1"/>
    <property type="molecule type" value="Genomic_DNA"/>
</dbReference>
<feature type="transmembrane region" description="Helical" evidence="12">
    <location>
        <begin position="92"/>
        <end position="111"/>
    </location>
</feature>
<keyword evidence="15" id="KW-1185">Reference proteome</keyword>
<dbReference type="PROSITE" id="PS00154">
    <property type="entry name" value="ATPASE_E1_E2"/>
    <property type="match status" value="1"/>
</dbReference>
<dbReference type="InterPro" id="IPR006068">
    <property type="entry name" value="ATPase_P-typ_cation-transptr_C"/>
</dbReference>
<comment type="caution">
    <text evidence="14">The sequence shown here is derived from an EMBL/GenBank/DDBJ whole genome shotgun (WGS) entry which is preliminary data.</text>
</comment>
<dbReference type="InterPro" id="IPR008250">
    <property type="entry name" value="ATPase_P-typ_transduc_dom_A_sf"/>
</dbReference>
<dbReference type="AlphaFoldDB" id="A0A3E0D761"/>
<evidence type="ECO:0000256" key="10">
    <source>
        <dbReference type="ARBA" id="ARBA00022989"/>
    </source>
</evidence>
<dbReference type="SFLD" id="SFLDS00003">
    <property type="entry name" value="Haloacid_Dehalogenase"/>
    <property type="match status" value="1"/>
</dbReference>
<evidence type="ECO:0000256" key="6">
    <source>
        <dbReference type="ARBA" id="ARBA00022741"/>
    </source>
</evidence>